<feature type="compositionally biased region" description="Gly residues" evidence="1">
    <location>
        <begin position="764"/>
        <end position="777"/>
    </location>
</feature>
<dbReference type="SUPFAM" id="SSF53300">
    <property type="entry name" value="vWA-like"/>
    <property type="match status" value="1"/>
</dbReference>
<dbReference type="SMART" id="SM00327">
    <property type="entry name" value="VWA"/>
    <property type="match status" value="1"/>
</dbReference>
<dbReference type="PANTHER" id="PTHR45737:SF6">
    <property type="entry name" value="VON WILLEBRAND FACTOR A DOMAIN-CONTAINING PROTEIN 5A"/>
    <property type="match status" value="1"/>
</dbReference>
<proteinExistence type="predicted"/>
<reference evidence="4" key="1">
    <citation type="submission" date="2023-06" db="EMBL/GenBank/DDBJ databases">
        <title>Genome-scale phylogeny and comparative genomics of the fungal order Sordariales.</title>
        <authorList>
            <consortium name="Lawrence Berkeley National Laboratory"/>
            <person name="Hensen N."/>
            <person name="Bonometti L."/>
            <person name="Westerberg I."/>
            <person name="Brannstrom I.O."/>
            <person name="Guillou S."/>
            <person name="Cros-Aarteil S."/>
            <person name="Calhoun S."/>
            <person name="Haridas S."/>
            <person name="Kuo A."/>
            <person name="Mondo S."/>
            <person name="Pangilinan J."/>
            <person name="Riley R."/>
            <person name="Labutti K."/>
            <person name="Andreopoulos B."/>
            <person name="Lipzen A."/>
            <person name="Chen C."/>
            <person name="Yanf M."/>
            <person name="Daum C."/>
            <person name="Ng V."/>
            <person name="Clum A."/>
            <person name="Steindorff A."/>
            <person name="Ohm R."/>
            <person name="Martin F."/>
            <person name="Silar P."/>
            <person name="Natvig D."/>
            <person name="Lalanne C."/>
            <person name="Gautier V."/>
            <person name="Ament-Velasquez S.L."/>
            <person name="Kruys A."/>
            <person name="Hutchinson M.I."/>
            <person name="Powell A.J."/>
            <person name="Barry K."/>
            <person name="Miller A.N."/>
            <person name="Grigoriev I.V."/>
            <person name="Debuchy R."/>
            <person name="Gladieux P."/>
            <person name="Thoren M.H."/>
            <person name="Johannesson H."/>
        </authorList>
    </citation>
    <scope>NUCLEOTIDE SEQUENCE</scope>
    <source>
        <strain evidence="4">SMH2532-1</strain>
    </source>
</reference>
<name>A0AA39YR49_9PEZI</name>
<evidence type="ECO:0000259" key="3">
    <source>
        <dbReference type="PROSITE" id="PS51468"/>
    </source>
</evidence>
<feature type="region of interest" description="Disordered" evidence="1">
    <location>
        <begin position="696"/>
        <end position="733"/>
    </location>
</feature>
<evidence type="ECO:0000313" key="5">
    <source>
        <dbReference type="Proteomes" id="UP001174936"/>
    </source>
</evidence>
<dbReference type="Proteomes" id="UP001174936">
    <property type="component" value="Unassembled WGS sequence"/>
</dbReference>
<dbReference type="InterPro" id="IPR013694">
    <property type="entry name" value="VIT"/>
</dbReference>
<dbReference type="SMART" id="SM00609">
    <property type="entry name" value="VIT"/>
    <property type="match status" value="1"/>
</dbReference>
<accession>A0AA39YR49</accession>
<dbReference type="Pfam" id="PF13768">
    <property type="entry name" value="VWA_3"/>
    <property type="match status" value="1"/>
</dbReference>
<dbReference type="Pfam" id="PF08487">
    <property type="entry name" value="VIT"/>
    <property type="match status" value="1"/>
</dbReference>
<feature type="domain" description="VIT" evidence="3">
    <location>
        <begin position="14"/>
        <end position="147"/>
    </location>
</feature>
<dbReference type="Gene3D" id="3.40.50.410">
    <property type="entry name" value="von Willebrand factor, type A domain"/>
    <property type="match status" value="1"/>
</dbReference>
<dbReference type="EMBL" id="JAULSV010000001">
    <property type="protein sequence ID" value="KAK0656187.1"/>
    <property type="molecule type" value="Genomic_DNA"/>
</dbReference>
<gene>
    <name evidence="4" type="ORF">B0T16DRAFT_342968</name>
</gene>
<sequence length="916" mass="99084">MAHNHICGLYYLIPSTTTWNRAPARKYLPQVSLSVHAQIISSTSRTTLTQTFANPSEEKSIPELRYTFPLYDGVSVVGFTCTINRDRVIKGVVKERAQARKTYEEAVARGETAGLFEQLPNASDVFTTTIGNVPAGAEIKVDITYLGELKHDAEADGIRFTIPTSIAPRYGSYPGEMLQASNVNASKGISIIVDAEVPQGSNIKSVQSPSHPISVTIGNTSAGAASGAEMSLQKASATLSLATAELGQDFVLHVVATNTANPVAVLESHPTIPNHRALMATLVPKFNLPSSRPEIVFLCDRSGSMCSGNKIPNMKTALQVFLKSLPVGVKFNICSFGSHYELLFKKGSKSYDASSLKEASSYVDKFDSNFGGTEMYQPLEDIFKRRFKDMDLEVFLLTDGEIWDQERLFTMINKYIDESKGAIRVFTLGIGSDVSHALIEGVARAGNGFSQAVGDNENMNSKVVRMLKASLTPHVKDYTLEIKYGKQAAPATDDDFEIVEKVLDAMVLDVQEPEPKAEPKKTISLFDTSANPDVEMPDVSLDKTADGKYSHVPPVSEPKLLQTPFNIPPLFPFNRTSVYLLMSPETSQRTPKSVVLRGTSAHGPLELEIPVTVLADKGETIHQLAARQAVKELEEGRGWLYHAKDGSGSDAKLLKDKFQGRFSDMVEREAVRLGVTYQVGGKWCSFVAVDSESKKSDAKRVSKNKAEKEKKMSEDSEGSLAPPAYSSDEEEDDFDYVAAKESAADSYGGNAVLSSASIQPPSYRGGGGTLARKGGAGPTSLFRQARQVFAQAESAPELERRERSASPLPNDALEAIVAKQSFEGSWAWGKGELLAILGLDVAGLGGKLQGLPVSSGTDLAATVVVLAYLEAKLAGKKDEWEMLAEKAMDWLDGELKAKGAPVSAAELVEKVKGIII</sequence>
<dbReference type="PROSITE" id="PS51468">
    <property type="entry name" value="VIT"/>
    <property type="match status" value="1"/>
</dbReference>
<evidence type="ECO:0000259" key="2">
    <source>
        <dbReference type="PROSITE" id="PS50234"/>
    </source>
</evidence>
<dbReference type="InterPro" id="IPR002035">
    <property type="entry name" value="VWF_A"/>
</dbReference>
<evidence type="ECO:0000313" key="4">
    <source>
        <dbReference type="EMBL" id="KAK0656187.1"/>
    </source>
</evidence>
<feature type="region of interest" description="Disordered" evidence="1">
    <location>
        <begin position="758"/>
        <end position="778"/>
    </location>
</feature>
<dbReference type="AlphaFoldDB" id="A0AA39YR49"/>
<dbReference type="PROSITE" id="PS50234">
    <property type="entry name" value="VWFA"/>
    <property type="match status" value="1"/>
</dbReference>
<evidence type="ECO:0000256" key="1">
    <source>
        <dbReference type="SAM" id="MobiDB-lite"/>
    </source>
</evidence>
<organism evidence="4 5">
    <name type="scientific">Cercophora newfieldiana</name>
    <dbReference type="NCBI Taxonomy" id="92897"/>
    <lineage>
        <taxon>Eukaryota</taxon>
        <taxon>Fungi</taxon>
        <taxon>Dikarya</taxon>
        <taxon>Ascomycota</taxon>
        <taxon>Pezizomycotina</taxon>
        <taxon>Sordariomycetes</taxon>
        <taxon>Sordariomycetidae</taxon>
        <taxon>Sordariales</taxon>
        <taxon>Lasiosphaeriaceae</taxon>
        <taxon>Cercophora</taxon>
    </lineage>
</organism>
<dbReference type="InterPro" id="IPR036465">
    <property type="entry name" value="vWFA_dom_sf"/>
</dbReference>
<dbReference type="PANTHER" id="PTHR45737">
    <property type="entry name" value="VON WILLEBRAND FACTOR A DOMAIN-CONTAINING PROTEIN 5A"/>
    <property type="match status" value="1"/>
</dbReference>
<feature type="compositionally biased region" description="Basic and acidic residues" evidence="1">
    <location>
        <begin position="696"/>
        <end position="714"/>
    </location>
</feature>
<protein>
    <submittedName>
        <fullName evidence="4">von Willebrand factor type A domain-containing protein</fullName>
    </submittedName>
</protein>
<comment type="caution">
    <text evidence="4">The sequence shown here is derived from an EMBL/GenBank/DDBJ whole genome shotgun (WGS) entry which is preliminary data.</text>
</comment>
<feature type="domain" description="VWFA" evidence="2">
    <location>
        <begin position="294"/>
        <end position="475"/>
    </location>
</feature>
<keyword evidence="5" id="KW-1185">Reference proteome</keyword>